<dbReference type="KEGG" id="lcre:Pla8534_54360"/>
<evidence type="ECO:0000313" key="15">
    <source>
        <dbReference type="EMBL" id="QDU97586.1"/>
    </source>
</evidence>
<dbReference type="PANTHER" id="PTHR10027:SF10">
    <property type="entry name" value="SLOWPOKE 2, ISOFORM D"/>
    <property type="match status" value="1"/>
</dbReference>
<evidence type="ECO:0000256" key="2">
    <source>
        <dbReference type="ARBA" id="ARBA00022448"/>
    </source>
</evidence>
<dbReference type="InterPro" id="IPR013099">
    <property type="entry name" value="K_chnl_dom"/>
</dbReference>
<dbReference type="GO" id="GO:0005886">
    <property type="term" value="C:plasma membrane"/>
    <property type="evidence" value="ECO:0007669"/>
    <property type="project" value="UniProtKB-SubCell"/>
</dbReference>
<evidence type="ECO:0000256" key="9">
    <source>
        <dbReference type="ARBA" id="ARBA00023136"/>
    </source>
</evidence>
<evidence type="ECO:0000256" key="1">
    <source>
        <dbReference type="ARBA" id="ARBA00004651"/>
    </source>
</evidence>
<dbReference type="EMBL" id="CP036433">
    <property type="protein sequence ID" value="QDU97586.1"/>
    <property type="molecule type" value="Genomic_DNA"/>
</dbReference>
<proteinExistence type="predicted"/>
<dbReference type="SUPFAM" id="SSF51735">
    <property type="entry name" value="NAD(P)-binding Rossmann-fold domains"/>
    <property type="match status" value="1"/>
</dbReference>
<keyword evidence="3" id="KW-0633">Potassium transport</keyword>
<comment type="subcellular location">
    <subcellularLocation>
        <location evidence="1">Cell membrane</location>
        <topology evidence="1">Multi-pass membrane protein</topology>
    </subcellularLocation>
</comment>
<evidence type="ECO:0000256" key="10">
    <source>
        <dbReference type="ARBA" id="ARBA00023303"/>
    </source>
</evidence>
<dbReference type="InterPro" id="IPR047871">
    <property type="entry name" value="K_chnl_Slo-like"/>
</dbReference>
<keyword evidence="7 12" id="KW-1133">Transmembrane helix</keyword>
<evidence type="ECO:0000313" key="16">
    <source>
        <dbReference type="Proteomes" id="UP000317648"/>
    </source>
</evidence>
<feature type="transmembrane region" description="Helical" evidence="12">
    <location>
        <begin position="80"/>
        <end position="102"/>
    </location>
</feature>
<evidence type="ECO:0000256" key="7">
    <source>
        <dbReference type="ARBA" id="ARBA00022989"/>
    </source>
</evidence>
<feature type="transmembrane region" description="Helical" evidence="12">
    <location>
        <begin position="55"/>
        <end position="73"/>
    </location>
</feature>
<dbReference type="GO" id="GO:0005267">
    <property type="term" value="F:potassium channel activity"/>
    <property type="evidence" value="ECO:0007669"/>
    <property type="project" value="UniProtKB-KW"/>
</dbReference>
<dbReference type="SUPFAM" id="SSF81324">
    <property type="entry name" value="Voltage-gated potassium channels"/>
    <property type="match status" value="1"/>
</dbReference>
<dbReference type="RefSeq" id="WP_145056351.1">
    <property type="nucleotide sequence ID" value="NZ_CP036433.1"/>
</dbReference>
<evidence type="ECO:0000256" key="5">
    <source>
        <dbReference type="ARBA" id="ARBA00022826"/>
    </source>
</evidence>
<evidence type="ECO:0000256" key="4">
    <source>
        <dbReference type="ARBA" id="ARBA00022692"/>
    </source>
</evidence>
<feature type="domain" description="RCK N-terminal" evidence="14">
    <location>
        <begin position="122"/>
        <end position="217"/>
    </location>
</feature>
<dbReference type="Pfam" id="PF22614">
    <property type="entry name" value="Slo-like_RCK"/>
    <property type="match status" value="1"/>
</dbReference>
<keyword evidence="8" id="KW-0406">Ion transport</keyword>
<reference evidence="15 16" key="1">
    <citation type="submission" date="2019-02" db="EMBL/GenBank/DDBJ databases">
        <title>Deep-cultivation of Planctomycetes and their phenomic and genomic characterization uncovers novel biology.</title>
        <authorList>
            <person name="Wiegand S."/>
            <person name="Jogler M."/>
            <person name="Boedeker C."/>
            <person name="Pinto D."/>
            <person name="Vollmers J."/>
            <person name="Rivas-Marin E."/>
            <person name="Kohn T."/>
            <person name="Peeters S.H."/>
            <person name="Heuer A."/>
            <person name="Rast P."/>
            <person name="Oberbeckmann S."/>
            <person name="Bunk B."/>
            <person name="Jeske O."/>
            <person name="Meyerdierks A."/>
            <person name="Storesund J.E."/>
            <person name="Kallscheuer N."/>
            <person name="Luecker S."/>
            <person name="Lage O.M."/>
            <person name="Pohl T."/>
            <person name="Merkel B.J."/>
            <person name="Hornburger P."/>
            <person name="Mueller R.-W."/>
            <person name="Bruemmer F."/>
            <person name="Labrenz M."/>
            <person name="Spormann A.M."/>
            <person name="Op den Camp H."/>
            <person name="Overmann J."/>
            <person name="Amann R."/>
            <person name="Jetten M.S.M."/>
            <person name="Mascher T."/>
            <person name="Medema M.H."/>
            <person name="Devos D.P."/>
            <person name="Kaster A.-K."/>
            <person name="Ovreas L."/>
            <person name="Rohde M."/>
            <person name="Galperin M.Y."/>
            <person name="Jogler C."/>
        </authorList>
    </citation>
    <scope>NUCLEOTIDE SEQUENCE [LARGE SCALE GENOMIC DNA]</scope>
    <source>
        <strain evidence="15 16">Pla85_3_4</strain>
    </source>
</reference>
<evidence type="ECO:0000256" key="8">
    <source>
        <dbReference type="ARBA" id="ARBA00023065"/>
    </source>
</evidence>
<keyword evidence="16" id="KW-1185">Reference proteome</keyword>
<keyword evidence="10 15" id="KW-0407">Ion channel</keyword>
<sequence>MLVFTLTRIFRHVRRQKATSLLCVVVLLLVSVFGNATAFYLLDHQNQEDLTYADALWYSVISITTIGYGDYYAKSGPARLCTIFFVVVIGLAAFSMLLGMAIDTVAKIALREERGMEPTLARNHILIVNFPSAARVLALIEELQAEPGRERQEIVLVNDDIDTLPFAIDRVNFVRGPVLDRRTYERAAIESAEMAIVLATSYEDPRSDAVVASASAVIDRLKPEIYLVAECLQTHHEMLFDTVHCDAIVNTLQISRNLLAQEVHDPGITQMVAQFTSNRTGPQLYTCEVPPAGSPLSYRELAIQLLQKDAHLICVNRGSLSYALFTDLQPAPGDRVAYSARQRFTWDQMAVETA</sequence>
<evidence type="ECO:0000256" key="3">
    <source>
        <dbReference type="ARBA" id="ARBA00022538"/>
    </source>
</evidence>
<accession>A0A518E0G6</accession>
<gene>
    <name evidence="15" type="ORF">Pla8534_54360</name>
</gene>
<dbReference type="PANTHER" id="PTHR10027">
    <property type="entry name" value="CALCIUM-ACTIVATED POTASSIUM CHANNEL ALPHA CHAIN"/>
    <property type="match status" value="1"/>
</dbReference>
<dbReference type="InterPro" id="IPR003148">
    <property type="entry name" value="RCK_N"/>
</dbReference>
<evidence type="ECO:0000256" key="12">
    <source>
        <dbReference type="SAM" id="Phobius"/>
    </source>
</evidence>
<name>A0A518E0G6_9BACT</name>
<evidence type="ECO:0000256" key="11">
    <source>
        <dbReference type="ARBA" id="ARBA00034430"/>
    </source>
</evidence>
<evidence type="ECO:0000259" key="14">
    <source>
        <dbReference type="Pfam" id="PF22614"/>
    </source>
</evidence>
<keyword evidence="9 12" id="KW-0472">Membrane</keyword>
<protein>
    <submittedName>
        <fullName evidence="15">Voltage-gated potassium channel</fullName>
    </submittedName>
</protein>
<dbReference type="Gene3D" id="1.10.287.70">
    <property type="match status" value="1"/>
</dbReference>
<evidence type="ECO:0000259" key="13">
    <source>
        <dbReference type="Pfam" id="PF07885"/>
    </source>
</evidence>
<evidence type="ECO:0000256" key="6">
    <source>
        <dbReference type="ARBA" id="ARBA00022958"/>
    </source>
</evidence>
<dbReference type="OrthoDB" id="9810759at2"/>
<comment type="catalytic activity">
    <reaction evidence="11">
        <text>K(+)(in) = K(+)(out)</text>
        <dbReference type="Rhea" id="RHEA:29463"/>
        <dbReference type="ChEBI" id="CHEBI:29103"/>
    </reaction>
</comment>
<dbReference type="Proteomes" id="UP000317648">
    <property type="component" value="Chromosome"/>
</dbReference>
<feature type="transmembrane region" description="Helical" evidence="12">
    <location>
        <begin position="21"/>
        <end position="43"/>
    </location>
</feature>
<keyword evidence="4 12" id="KW-0812">Transmembrane</keyword>
<feature type="domain" description="Potassium channel" evidence="13">
    <location>
        <begin position="28"/>
        <end position="105"/>
    </location>
</feature>
<dbReference type="InterPro" id="IPR036291">
    <property type="entry name" value="NAD(P)-bd_dom_sf"/>
</dbReference>
<organism evidence="15 16">
    <name type="scientific">Lignipirellula cremea</name>
    <dbReference type="NCBI Taxonomy" id="2528010"/>
    <lineage>
        <taxon>Bacteria</taxon>
        <taxon>Pseudomonadati</taxon>
        <taxon>Planctomycetota</taxon>
        <taxon>Planctomycetia</taxon>
        <taxon>Pirellulales</taxon>
        <taxon>Pirellulaceae</taxon>
        <taxon>Lignipirellula</taxon>
    </lineage>
</organism>
<dbReference type="Gene3D" id="3.40.50.720">
    <property type="entry name" value="NAD(P)-binding Rossmann-like Domain"/>
    <property type="match status" value="1"/>
</dbReference>
<keyword evidence="6" id="KW-0630">Potassium</keyword>
<keyword evidence="2" id="KW-0813">Transport</keyword>
<keyword evidence="5" id="KW-0631">Potassium channel</keyword>
<dbReference type="AlphaFoldDB" id="A0A518E0G6"/>
<dbReference type="Pfam" id="PF07885">
    <property type="entry name" value="Ion_trans_2"/>
    <property type="match status" value="1"/>
</dbReference>